<keyword evidence="1" id="KW-1133">Transmembrane helix</keyword>
<evidence type="ECO:0000256" key="1">
    <source>
        <dbReference type="SAM" id="Phobius"/>
    </source>
</evidence>
<comment type="caution">
    <text evidence="2">The sequence shown here is derived from an EMBL/GenBank/DDBJ whole genome shotgun (WGS) entry which is preliminary data.</text>
</comment>
<proteinExistence type="predicted"/>
<reference evidence="2 3" key="2">
    <citation type="submission" date="2019-09" db="EMBL/GenBank/DDBJ databases">
        <authorList>
            <person name="Jin C."/>
        </authorList>
    </citation>
    <scope>NUCLEOTIDE SEQUENCE [LARGE SCALE GENOMIC DNA]</scope>
    <source>
        <strain evidence="2 3">BN130099</strain>
    </source>
</reference>
<protein>
    <submittedName>
        <fullName evidence="2">DUF2752 domain-containing protein</fullName>
    </submittedName>
</protein>
<dbReference type="EMBL" id="VUJV01000009">
    <property type="protein sequence ID" value="KAA1415389.1"/>
    <property type="molecule type" value="Genomic_DNA"/>
</dbReference>
<organism evidence="2 3">
    <name type="scientific">Nocardioides humilatus</name>
    <dbReference type="NCBI Taxonomy" id="2607660"/>
    <lineage>
        <taxon>Bacteria</taxon>
        <taxon>Bacillati</taxon>
        <taxon>Actinomycetota</taxon>
        <taxon>Actinomycetes</taxon>
        <taxon>Propionibacteriales</taxon>
        <taxon>Nocardioidaceae</taxon>
        <taxon>Nocardioides</taxon>
    </lineage>
</organism>
<sequence>MTQTTPSASEEPQVAGLLRRQSRVTFADAVAAAGVVGIGVSFALSPEHIEDGPVICPFRALTGLPCPGCGLTRSWVYAAHGWWRDSFASNPFGLVVVAGILALAVVVVRRRLQRQAPPDLDKVLRHPVALTIGGVWLAFGLVRLVLAI</sequence>
<gene>
    <name evidence="2" type="ORF">F0U44_20550</name>
</gene>
<keyword evidence="1" id="KW-0472">Membrane</keyword>
<keyword evidence="1" id="KW-0812">Transmembrane</keyword>
<feature type="transmembrane region" description="Helical" evidence="1">
    <location>
        <begin position="91"/>
        <end position="108"/>
    </location>
</feature>
<evidence type="ECO:0000313" key="2">
    <source>
        <dbReference type="EMBL" id="KAA1415389.1"/>
    </source>
</evidence>
<evidence type="ECO:0000313" key="3">
    <source>
        <dbReference type="Proteomes" id="UP000325003"/>
    </source>
</evidence>
<dbReference type="Pfam" id="PF10825">
    <property type="entry name" value="DUF2752"/>
    <property type="match status" value="1"/>
</dbReference>
<dbReference type="Proteomes" id="UP000325003">
    <property type="component" value="Unassembled WGS sequence"/>
</dbReference>
<reference evidence="2 3" key="1">
    <citation type="submission" date="2019-09" db="EMBL/GenBank/DDBJ databases">
        <title>Nocardioides panacisoli sp. nov., isolated from the soil of a ginseng field.</title>
        <authorList>
            <person name="Cho C."/>
        </authorList>
    </citation>
    <scope>NUCLEOTIDE SEQUENCE [LARGE SCALE GENOMIC DNA]</scope>
    <source>
        <strain evidence="2 3">BN130099</strain>
    </source>
</reference>
<accession>A0A5B1L6H6</accession>
<feature type="transmembrane region" description="Helical" evidence="1">
    <location>
        <begin position="128"/>
        <end position="146"/>
    </location>
</feature>
<dbReference type="AlphaFoldDB" id="A0A5B1L6H6"/>
<dbReference type="InterPro" id="IPR021215">
    <property type="entry name" value="DUF2752"/>
</dbReference>
<keyword evidence="3" id="KW-1185">Reference proteome</keyword>
<name>A0A5B1L6H6_9ACTN</name>